<name>A0A1G9S6R8_9FIRM</name>
<dbReference type="PANTHER" id="PTHR43309:SF5">
    <property type="entry name" value="5-OXOPROLINASE SUBUNIT C"/>
    <property type="match status" value="1"/>
</dbReference>
<dbReference type="SMART" id="SM00797">
    <property type="entry name" value="AHS2"/>
    <property type="match status" value="1"/>
</dbReference>
<evidence type="ECO:0000256" key="3">
    <source>
        <dbReference type="ARBA" id="ARBA00022840"/>
    </source>
</evidence>
<keyword evidence="6" id="KW-1185">Reference proteome</keyword>
<evidence type="ECO:0000313" key="6">
    <source>
        <dbReference type="Proteomes" id="UP000199309"/>
    </source>
</evidence>
<dbReference type="SUPFAM" id="SSF50891">
    <property type="entry name" value="Cyclophilin-like"/>
    <property type="match status" value="1"/>
</dbReference>
<feature type="domain" description="Carboxyltransferase" evidence="4">
    <location>
        <begin position="23"/>
        <end position="303"/>
    </location>
</feature>
<evidence type="ECO:0000259" key="4">
    <source>
        <dbReference type="SMART" id="SM00797"/>
    </source>
</evidence>
<dbReference type="EMBL" id="FNHQ01000004">
    <property type="protein sequence ID" value="SDM31081.1"/>
    <property type="molecule type" value="Genomic_DNA"/>
</dbReference>
<dbReference type="Gene3D" id="2.40.100.10">
    <property type="entry name" value="Cyclophilin-like"/>
    <property type="match status" value="1"/>
</dbReference>
<keyword evidence="3" id="KW-0067">ATP-binding</keyword>
<dbReference type="PANTHER" id="PTHR43309">
    <property type="entry name" value="5-OXOPROLINASE SUBUNIT C"/>
    <property type="match status" value="1"/>
</dbReference>
<organism evidence="5 6">
    <name type="scientific">Megasphaera paucivorans</name>
    <dbReference type="NCBI Taxonomy" id="349095"/>
    <lineage>
        <taxon>Bacteria</taxon>
        <taxon>Bacillati</taxon>
        <taxon>Bacillota</taxon>
        <taxon>Negativicutes</taxon>
        <taxon>Veillonellales</taxon>
        <taxon>Veillonellaceae</taxon>
        <taxon>Megasphaera</taxon>
    </lineage>
</organism>
<dbReference type="GO" id="GO:0016787">
    <property type="term" value="F:hydrolase activity"/>
    <property type="evidence" value="ECO:0007669"/>
    <property type="project" value="UniProtKB-KW"/>
</dbReference>
<dbReference type="InterPro" id="IPR052708">
    <property type="entry name" value="PxpC"/>
</dbReference>
<evidence type="ECO:0000256" key="1">
    <source>
        <dbReference type="ARBA" id="ARBA00022741"/>
    </source>
</evidence>
<dbReference type="GO" id="GO:0005524">
    <property type="term" value="F:ATP binding"/>
    <property type="evidence" value="ECO:0007669"/>
    <property type="project" value="UniProtKB-KW"/>
</dbReference>
<dbReference type="NCBIfam" id="TIGR00724">
    <property type="entry name" value="urea_amlyse_rel"/>
    <property type="match status" value="1"/>
</dbReference>
<dbReference type="AlphaFoldDB" id="A0A1G9S6R8"/>
<proteinExistence type="predicted"/>
<dbReference type="InterPro" id="IPR003778">
    <property type="entry name" value="CT_A_B"/>
</dbReference>
<dbReference type="RefSeq" id="WP_091648094.1">
    <property type="nucleotide sequence ID" value="NZ_FNHQ01000004.1"/>
</dbReference>
<dbReference type="STRING" id="349095.SAMN05660299_00650"/>
<evidence type="ECO:0000256" key="2">
    <source>
        <dbReference type="ARBA" id="ARBA00022801"/>
    </source>
</evidence>
<keyword evidence="2" id="KW-0378">Hydrolase</keyword>
<gene>
    <name evidence="5" type="ORF">SAMN05660299_00650</name>
</gene>
<protein>
    <submittedName>
        <fullName evidence="5">Biotin-dependent carboxylase uncharacterized domain-containing protein</fullName>
    </submittedName>
</protein>
<keyword evidence="1" id="KW-0547">Nucleotide-binding</keyword>
<dbReference type="Pfam" id="PF02626">
    <property type="entry name" value="CT_A_B"/>
    <property type="match status" value="1"/>
</dbReference>
<dbReference type="InterPro" id="IPR029000">
    <property type="entry name" value="Cyclophilin-like_dom_sf"/>
</dbReference>
<dbReference type="Proteomes" id="UP000199309">
    <property type="component" value="Unassembled WGS sequence"/>
</dbReference>
<evidence type="ECO:0000313" key="5">
    <source>
        <dbReference type="EMBL" id="SDM31081.1"/>
    </source>
</evidence>
<accession>A0A1G9S6R8</accession>
<sequence length="314" mass="33967">MITVIRQGNSATIQDEGRRGYQAWGMPVSGAMDPYACHMANLLVGNKVSAAVIEMTEEGIILKFDKSQLVSVCGADMQGMVNENPVKNWSSFIVPDGGTLSFGRALSGQRAYVAVHGGFDVPKVLGSRSTYTVAGIGGYEGRILHQGDILYLAEDREKKVCTTNIPAAYIPQYNPECTLRIMMGPQDSLFSNEAIHQFLTATYVVESSNRVAYQLAGPKIMPITKTNIVSDAVSPGAVQIPSGGTPCIVAAADHGTTRGFAKIGYVIQADLMNLVQAKAGDKIHFMAVTRQDAVNYLKQRQQAYETVKKHMEGR</sequence>
<reference evidence="5 6" key="1">
    <citation type="submission" date="2016-10" db="EMBL/GenBank/DDBJ databases">
        <authorList>
            <person name="de Groot N.N."/>
        </authorList>
    </citation>
    <scope>NUCLEOTIDE SEQUENCE [LARGE SCALE GENOMIC DNA]</scope>
    <source>
        <strain evidence="5 6">DSM 16981</strain>
    </source>
</reference>
<dbReference type="OrthoDB" id="9782422at2"/>